<feature type="non-terminal residue" evidence="1">
    <location>
        <position position="106"/>
    </location>
</feature>
<sequence>MRVVEEEFGGSSRLSVVVDTGEEDGIKEPGILKEMVRLQEYLDSLQYVSDPSSLTDLVMELNQVLQGGDPAEYRIPDTRQAVAQELLLFTMQGGSGIDSMVSYNFE</sequence>
<proteinExistence type="predicted"/>
<organism evidence="1">
    <name type="scientific">marine sediment metagenome</name>
    <dbReference type="NCBI Taxonomy" id="412755"/>
    <lineage>
        <taxon>unclassified sequences</taxon>
        <taxon>metagenomes</taxon>
        <taxon>ecological metagenomes</taxon>
    </lineage>
</organism>
<gene>
    <name evidence="1" type="ORF">S03H2_61528</name>
</gene>
<name>X1K1R4_9ZZZZ</name>
<protein>
    <submittedName>
        <fullName evidence="1">Uncharacterized protein</fullName>
    </submittedName>
</protein>
<dbReference type="AlphaFoldDB" id="X1K1R4"/>
<comment type="caution">
    <text evidence="1">The sequence shown here is derived from an EMBL/GenBank/DDBJ whole genome shotgun (WGS) entry which is preliminary data.</text>
</comment>
<dbReference type="EMBL" id="BARU01039719">
    <property type="protein sequence ID" value="GAH84229.1"/>
    <property type="molecule type" value="Genomic_DNA"/>
</dbReference>
<accession>X1K1R4</accession>
<reference evidence="1" key="1">
    <citation type="journal article" date="2014" name="Front. Microbiol.">
        <title>High frequency of phylogenetically diverse reductive dehalogenase-homologous genes in deep subseafloor sedimentary metagenomes.</title>
        <authorList>
            <person name="Kawai M."/>
            <person name="Futagami T."/>
            <person name="Toyoda A."/>
            <person name="Takaki Y."/>
            <person name="Nishi S."/>
            <person name="Hori S."/>
            <person name="Arai W."/>
            <person name="Tsubouchi T."/>
            <person name="Morono Y."/>
            <person name="Uchiyama I."/>
            <person name="Ito T."/>
            <person name="Fujiyama A."/>
            <person name="Inagaki F."/>
            <person name="Takami H."/>
        </authorList>
    </citation>
    <scope>NUCLEOTIDE SEQUENCE</scope>
    <source>
        <strain evidence="1">Expedition CK06-06</strain>
    </source>
</reference>
<evidence type="ECO:0000313" key="1">
    <source>
        <dbReference type="EMBL" id="GAH84229.1"/>
    </source>
</evidence>